<dbReference type="EMBL" id="WWEQ01000050">
    <property type="protein sequence ID" value="MYM20388.1"/>
    <property type="molecule type" value="Genomic_DNA"/>
</dbReference>
<accession>A0A6N9H8M9</accession>
<evidence type="ECO:0008006" key="3">
    <source>
        <dbReference type="Google" id="ProtNLM"/>
    </source>
</evidence>
<dbReference type="InterPro" id="IPR019587">
    <property type="entry name" value="Polyketide_cyclase/dehydratase"/>
</dbReference>
<proteinExistence type="predicted"/>
<protein>
    <recommendedName>
        <fullName evidence="3">Polyketide cyclase</fullName>
    </recommendedName>
</protein>
<dbReference type="Proteomes" id="UP000469215">
    <property type="component" value="Unassembled WGS sequence"/>
</dbReference>
<gene>
    <name evidence="1" type="ORF">GSY69_10540</name>
</gene>
<sequence length="138" mass="14441">MWSATYQGRTPATPAQVYALLSDVTTWPSWNPGVTGIDMDGPFQAGTTATMNFPDGSSLPFSITWAEPGVGYEDLTPVPDAGVEVRVRHEAAAGPDGTVITYRCTVEGASDEVCAQVGQGVCEDFNEVIAALGVAATR</sequence>
<comment type="caution">
    <text evidence="1">The sequence shown here is derived from an EMBL/GenBank/DDBJ whole genome shotgun (WGS) entry which is preliminary data.</text>
</comment>
<dbReference type="InterPro" id="IPR023393">
    <property type="entry name" value="START-like_dom_sf"/>
</dbReference>
<evidence type="ECO:0000313" key="2">
    <source>
        <dbReference type="Proteomes" id="UP000469215"/>
    </source>
</evidence>
<dbReference type="Pfam" id="PF10604">
    <property type="entry name" value="Polyketide_cyc2"/>
    <property type="match status" value="1"/>
</dbReference>
<evidence type="ECO:0000313" key="1">
    <source>
        <dbReference type="EMBL" id="MYM20388.1"/>
    </source>
</evidence>
<dbReference type="AlphaFoldDB" id="A0A6N9H8M9"/>
<name>A0A6N9H8M9_9MICO</name>
<dbReference type="Gene3D" id="3.30.530.20">
    <property type="match status" value="1"/>
</dbReference>
<reference evidence="1 2" key="1">
    <citation type="submission" date="2020-01" db="EMBL/GenBank/DDBJ databases">
        <authorList>
            <person name="Deng T."/>
        </authorList>
    </citation>
    <scope>NUCLEOTIDE SEQUENCE [LARGE SCALE GENOMIC DNA]</scope>
    <source>
        <strain evidence="1 2">5221</strain>
    </source>
</reference>
<keyword evidence="2" id="KW-1185">Reference proteome</keyword>
<dbReference type="RefSeq" id="WP_160953807.1">
    <property type="nucleotide sequence ID" value="NZ_WWEQ01000050.1"/>
</dbReference>
<organism evidence="1 2">
    <name type="scientific">Brevibacterium rongguiense</name>
    <dbReference type="NCBI Taxonomy" id="2695267"/>
    <lineage>
        <taxon>Bacteria</taxon>
        <taxon>Bacillati</taxon>
        <taxon>Actinomycetota</taxon>
        <taxon>Actinomycetes</taxon>
        <taxon>Micrococcales</taxon>
        <taxon>Brevibacteriaceae</taxon>
        <taxon>Brevibacterium</taxon>
    </lineage>
</organism>
<dbReference type="SUPFAM" id="SSF55961">
    <property type="entry name" value="Bet v1-like"/>
    <property type="match status" value="1"/>
</dbReference>